<evidence type="ECO:0000256" key="1">
    <source>
        <dbReference type="SAM" id="MobiDB-lite"/>
    </source>
</evidence>
<feature type="region of interest" description="Disordered" evidence="1">
    <location>
        <begin position="219"/>
        <end position="315"/>
    </location>
</feature>
<organism evidence="2 3">
    <name type="scientific">Solirubrobacter ginsenosidimutans</name>
    <dbReference type="NCBI Taxonomy" id="490573"/>
    <lineage>
        <taxon>Bacteria</taxon>
        <taxon>Bacillati</taxon>
        <taxon>Actinomycetota</taxon>
        <taxon>Thermoleophilia</taxon>
        <taxon>Solirubrobacterales</taxon>
        <taxon>Solirubrobacteraceae</taxon>
        <taxon>Solirubrobacter</taxon>
    </lineage>
</organism>
<feature type="compositionally biased region" description="Low complexity" evidence="1">
    <location>
        <begin position="271"/>
        <end position="285"/>
    </location>
</feature>
<dbReference type="EMBL" id="JAPDOD010000071">
    <property type="protein sequence ID" value="MDA0166658.1"/>
    <property type="molecule type" value="Genomic_DNA"/>
</dbReference>
<reference evidence="2" key="1">
    <citation type="submission" date="2022-10" db="EMBL/GenBank/DDBJ databases">
        <title>The WGS of Solirubrobacter ginsenosidimutans DSM 21036.</title>
        <authorList>
            <person name="Jiang Z."/>
        </authorList>
    </citation>
    <scope>NUCLEOTIDE SEQUENCE</scope>
    <source>
        <strain evidence="2">DSM 21036</strain>
    </source>
</reference>
<dbReference type="AlphaFoldDB" id="A0A9X3N887"/>
<proteinExistence type="predicted"/>
<gene>
    <name evidence="2" type="ORF">OM076_40730</name>
</gene>
<dbReference type="Proteomes" id="UP001149140">
    <property type="component" value="Unassembled WGS sequence"/>
</dbReference>
<accession>A0A9X3N887</accession>
<evidence type="ECO:0000313" key="2">
    <source>
        <dbReference type="EMBL" id="MDA0166658.1"/>
    </source>
</evidence>
<feature type="compositionally biased region" description="Gly residues" evidence="1">
    <location>
        <begin position="21"/>
        <end position="34"/>
    </location>
</feature>
<feature type="compositionally biased region" description="Low complexity" evidence="1">
    <location>
        <begin position="371"/>
        <end position="385"/>
    </location>
</feature>
<comment type="caution">
    <text evidence="2">The sequence shown here is derived from an EMBL/GenBank/DDBJ whole genome shotgun (WGS) entry which is preliminary data.</text>
</comment>
<feature type="region of interest" description="Disordered" evidence="1">
    <location>
        <begin position="1"/>
        <end position="34"/>
    </location>
</feature>
<protein>
    <submittedName>
        <fullName evidence="2">Uncharacterized protein</fullName>
    </submittedName>
</protein>
<evidence type="ECO:0000313" key="3">
    <source>
        <dbReference type="Proteomes" id="UP001149140"/>
    </source>
</evidence>
<dbReference type="RefSeq" id="WP_270045916.1">
    <property type="nucleotide sequence ID" value="NZ_JAPDOD010000071.1"/>
</dbReference>
<name>A0A9X3N887_9ACTN</name>
<feature type="region of interest" description="Disordered" evidence="1">
    <location>
        <begin position="357"/>
        <end position="426"/>
    </location>
</feature>
<keyword evidence="3" id="KW-1185">Reference proteome</keyword>
<sequence length="426" mass="40134">MRETLTGPVATGGNPSSGASLTGGGGSKGERGVGSTGADVRAMLELGVEGVALVSEGGAAAASEVGVRAMLGLDGGVVSAAGAGVRATLGGSAVGAGVRATLVLDGASAVGSGVRAMLALDEDGGASAAGAGVRATLALDPEDGATLGVDDEGSAAGDDDGVSAAGAGVRAMLGLDEAGGSAAGAGVRAMDVRDEVGAALEVVDDAATSAGASAGVRATDGVLVPDTDGGRADSRRAAGGSGDGTDGSAGVRATDAGTSPGGRADRRRGVDGSSGAGSAVGSSVREIPSSSEEIGMPVPAPSTMRAPRERSSPPRAMKRASFCSFDGSGIFSACAIETRSEPAELGLPNIHSAAKSLMSGGAQSGRWKPPASAGAGAATVCGAGAEDAEGGAGGAGGAGERESRVAASSSFGRRESATSRASARPP</sequence>